<dbReference type="EC" id="3.1.1.47" evidence="1"/>
<dbReference type="OrthoDB" id="2363873at2759"/>
<evidence type="ECO:0000256" key="1">
    <source>
        <dbReference type="ARBA" id="ARBA00013201"/>
    </source>
</evidence>
<comment type="caution">
    <text evidence="6">The sequence shown here is derived from an EMBL/GenBank/DDBJ whole genome shotgun (WGS) entry which is preliminary data.</text>
</comment>
<keyword evidence="3" id="KW-0442">Lipid degradation</keyword>
<keyword evidence="2" id="KW-0378">Hydrolase</keyword>
<evidence type="ECO:0000256" key="5">
    <source>
        <dbReference type="SAM" id="SignalP"/>
    </source>
</evidence>
<protein>
    <recommendedName>
        <fullName evidence="1">1-alkyl-2-acetylglycerophosphocholine esterase</fullName>
        <ecNumber evidence="1">3.1.1.47</ecNumber>
    </recommendedName>
</protein>
<dbReference type="SUPFAM" id="SSF53474">
    <property type="entry name" value="alpha/beta-Hydrolases"/>
    <property type="match status" value="1"/>
</dbReference>
<dbReference type="AlphaFoldDB" id="A0A9P9DXN9"/>
<proteinExistence type="predicted"/>
<evidence type="ECO:0000313" key="7">
    <source>
        <dbReference type="Proteomes" id="UP000700596"/>
    </source>
</evidence>
<name>A0A9P9DXN9_9PLEO</name>
<organism evidence="6 7">
    <name type="scientific">Dendryphion nanum</name>
    <dbReference type="NCBI Taxonomy" id="256645"/>
    <lineage>
        <taxon>Eukaryota</taxon>
        <taxon>Fungi</taxon>
        <taxon>Dikarya</taxon>
        <taxon>Ascomycota</taxon>
        <taxon>Pezizomycotina</taxon>
        <taxon>Dothideomycetes</taxon>
        <taxon>Pleosporomycetidae</taxon>
        <taxon>Pleosporales</taxon>
        <taxon>Torulaceae</taxon>
        <taxon>Dendryphion</taxon>
    </lineage>
</organism>
<keyword evidence="5" id="KW-0732">Signal</keyword>
<dbReference type="PANTHER" id="PTHR10272:SF14">
    <property type="entry name" value="PAF ACETYLHYDROLASE FAMILY PROTEIN"/>
    <property type="match status" value="1"/>
</dbReference>
<sequence length="404" mass="44814">MIFTTGLLVGLLVVTSVGATLLPETRMDFSVSIAHKAFYDSSRKDPHNEIADRPMMASLYFPVHKHTCDKLCAVQYMPTETAKVMDGMFFGNENIDVFRKFETRACCSANKALNPNEHNIVVLEPGVGTSRYIYGAVAKEIASQGHAVLVIDHPYDSEIIEMSAGEDDAKDHSVLRPQSPPLSPFHPITSWNSTVEDLVQARIRDINFVLSQMTDLTVVKELFPGFEIANVFDTKEVGVIGHGLGGAVATYMVTSGDPRFHVSVNMGGSPPNITSDTTSTILFFGRSSYRREDDPLWSAAWKHLKGLSTEYDMDDAGFMQYSDLPLIAELGGQTDKNGIPKSNVKGLGPIYGTRSWMCGSYLARVYLTMYLRNQWNSPNGVSRELADLVQFFTEMRPWQPKKSS</sequence>
<accession>A0A9P9DXN9</accession>
<gene>
    <name evidence="6" type="ORF">B0J11DRAFT_504834</name>
</gene>
<keyword evidence="4" id="KW-0443">Lipid metabolism</keyword>
<dbReference type="Gene3D" id="3.40.50.1820">
    <property type="entry name" value="alpha/beta hydrolase"/>
    <property type="match status" value="1"/>
</dbReference>
<dbReference type="PANTHER" id="PTHR10272">
    <property type="entry name" value="PLATELET-ACTIVATING FACTOR ACETYLHYDROLASE"/>
    <property type="match status" value="1"/>
</dbReference>
<feature type="chain" id="PRO_5040469315" description="1-alkyl-2-acetylglycerophosphocholine esterase" evidence="5">
    <location>
        <begin position="20"/>
        <end position="404"/>
    </location>
</feature>
<keyword evidence="7" id="KW-1185">Reference proteome</keyword>
<evidence type="ECO:0000256" key="4">
    <source>
        <dbReference type="ARBA" id="ARBA00023098"/>
    </source>
</evidence>
<feature type="signal peptide" evidence="5">
    <location>
        <begin position="1"/>
        <end position="19"/>
    </location>
</feature>
<evidence type="ECO:0000256" key="3">
    <source>
        <dbReference type="ARBA" id="ARBA00022963"/>
    </source>
</evidence>
<dbReference type="InterPro" id="IPR029058">
    <property type="entry name" value="AB_hydrolase_fold"/>
</dbReference>
<dbReference type="Proteomes" id="UP000700596">
    <property type="component" value="Unassembled WGS sequence"/>
</dbReference>
<dbReference type="EMBL" id="JAGMWT010000005">
    <property type="protein sequence ID" value="KAH7128355.1"/>
    <property type="molecule type" value="Genomic_DNA"/>
</dbReference>
<reference evidence="6" key="1">
    <citation type="journal article" date="2021" name="Nat. Commun.">
        <title>Genetic determinants of endophytism in the Arabidopsis root mycobiome.</title>
        <authorList>
            <person name="Mesny F."/>
            <person name="Miyauchi S."/>
            <person name="Thiergart T."/>
            <person name="Pickel B."/>
            <person name="Atanasova L."/>
            <person name="Karlsson M."/>
            <person name="Huettel B."/>
            <person name="Barry K.W."/>
            <person name="Haridas S."/>
            <person name="Chen C."/>
            <person name="Bauer D."/>
            <person name="Andreopoulos W."/>
            <person name="Pangilinan J."/>
            <person name="LaButti K."/>
            <person name="Riley R."/>
            <person name="Lipzen A."/>
            <person name="Clum A."/>
            <person name="Drula E."/>
            <person name="Henrissat B."/>
            <person name="Kohler A."/>
            <person name="Grigoriev I.V."/>
            <person name="Martin F.M."/>
            <person name="Hacquard S."/>
        </authorList>
    </citation>
    <scope>NUCLEOTIDE SEQUENCE</scope>
    <source>
        <strain evidence="6">MPI-CAGE-CH-0243</strain>
    </source>
</reference>
<dbReference type="GO" id="GO:0003847">
    <property type="term" value="F:1-alkyl-2-acetylglycerophosphocholine esterase activity"/>
    <property type="evidence" value="ECO:0007669"/>
    <property type="project" value="UniProtKB-EC"/>
</dbReference>
<evidence type="ECO:0000256" key="2">
    <source>
        <dbReference type="ARBA" id="ARBA00022801"/>
    </source>
</evidence>
<evidence type="ECO:0000313" key="6">
    <source>
        <dbReference type="EMBL" id="KAH7128355.1"/>
    </source>
</evidence>
<dbReference type="Pfam" id="PF03403">
    <property type="entry name" value="PAF-AH_p_II"/>
    <property type="match status" value="1"/>
</dbReference>
<dbReference type="GO" id="GO:0016042">
    <property type="term" value="P:lipid catabolic process"/>
    <property type="evidence" value="ECO:0007669"/>
    <property type="project" value="UniProtKB-KW"/>
</dbReference>